<feature type="transmembrane region" description="Helical" evidence="1">
    <location>
        <begin position="21"/>
        <end position="40"/>
    </location>
</feature>
<evidence type="ECO:0008006" key="4">
    <source>
        <dbReference type="Google" id="ProtNLM"/>
    </source>
</evidence>
<feature type="transmembrane region" description="Helical" evidence="1">
    <location>
        <begin position="60"/>
        <end position="82"/>
    </location>
</feature>
<name>A0A212LC02_9BACT</name>
<evidence type="ECO:0000313" key="3">
    <source>
        <dbReference type="EMBL" id="SCM75030.1"/>
    </source>
</evidence>
<feature type="transmembrane region" description="Helical" evidence="1">
    <location>
        <begin position="132"/>
        <end position="153"/>
    </location>
</feature>
<dbReference type="Pfam" id="PF10011">
    <property type="entry name" value="DUF2254"/>
    <property type="match status" value="1"/>
</dbReference>
<keyword evidence="1" id="KW-0812">Transmembrane</keyword>
<sequence length="414" mass="45955">MTNVKFTILALAKKIWPKVSAYALLGVLSALVAVIFKSYIPEELSKIVGSETAGNILTILASSMLAVTTFSLSTMVSAYGAATSNVTPRATRLITEDKTTQNALSTFLGTFLFSLVGIIALNMGLYEGGGRFILFVFTIVTVIFIVVTFIRWVDRLTTLGRVNETNGLIEKAATDAIKRRAHKPTYGCNRFETFPDVLPEWTDLQAESSGYLQYFDAKKISQLAEEHEVDVYVASTPGKYVTKGTLLALFTKKLTSESYREFCKCFTIADQRTFEQDPRFGLCVLAEVASRAMSPAVNDQGTAIDIVVRAGRVLEVYTVERKDEAAEFKRLWVPELCIDDLFQDAFNPVIRDAAASYEVQVRLQKTLVHLGSLGKDYRESAIKYSRIALQYGEAKLFLEEEKAELRRIASALGL</sequence>
<organism evidence="3">
    <name type="scientific">uncultured Desulfovibrio sp</name>
    <dbReference type="NCBI Taxonomy" id="167968"/>
    <lineage>
        <taxon>Bacteria</taxon>
        <taxon>Pseudomonadati</taxon>
        <taxon>Thermodesulfobacteriota</taxon>
        <taxon>Desulfovibrionia</taxon>
        <taxon>Desulfovibrionales</taxon>
        <taxon>Desulfovibrionaceae</taxon>
        <taxon>Desulfovibrio</taxon>
        <taxon>environmental samples</taxon>
    </lineage>
</organism>
<evidence type="ECO:0000313" key="2">
    <source>
        <dbReference type="EMBL" id="SCM74906.1"/>
    </source>
</evidence>
<gene>
    <name evidence="2" type="ORF">KL86DES1_22229</name>
    <name evidence="3" type="ORF">KL86DES1_22303</name>
</gene>
<accession>A0A212LC02</accession>
<evidence type="ECO:0000256" key="1">
    <source>
        <dbReference type="SAM" id="Phobius"/>
    </source>
</evidence>
<dbReference type="InterPro" id="IPR018723">
    <property type="entry name" value="DUF2254_membrane"/>
</dbReference>
<dbReference type="RefSeq" id="WP_179981382.1">
    <property type="nucleotide sequence ID" value="NZ_LT608333.1"/>
</dbReference>
<protein>
    <recommendedName>
        <fullName evidence="4">DUF2254 domain-containing protein</fullName>
    </recommendedName>
</protein>
<reference evidence="3" key="1">
    <citation type="submission" date="2016-08" db="EMBL/GenBank/DDBJ databases">
        <authorList>
            <person name="Seilhamer J.J."/>
        </authorList>
    </citation>
    <scope>NUCLEOTIDE SEQUENCE</scope>
    <source>
        <strain evidence="3">86-1</strain>
    </source>
</reference>
<dbReference type="EMBL" id="FMJC01000002">
    <property type="protein sequence ID" value="SCM74906.1"/>
    <property type="molecule type" value="Genomic_DNA"/>
</dbReference>
<keyword evidence="1" id="KW-1133">Transmembrane helix</keyword>
<dbReference type="EMBL" id="FMJC01000002">
    <property type="protein sequence ID" value="SCM75030.1"/>
    <property type="molecule type" value="Genomic_DNA"/>
</dbReference>
<keyword evidence="1" id="KW-0472">Membrane</keyword>
<proteinExistence type="predicted"/>
<dbReference type="AlphaFoldDB" id="A0A212LC02"/>
<feature type="transmembrane region" description="Helical" evidence="1">
    <location>
        <begin position="103"/>
        <end position="126"/>
    </location>
</feature>